<feature type="compositionally biased region" description="Basic and acidic residues" evidence="1">
    <location>
        <begin position="439"/>
        <end position="470"/>
    </location>
</feature>
<sequence length="502" mass="55891">MEAWGATYERHAAHSQCRGVTRSTGERCKVRWNLSADGYCQHHQPRQRRACGATTKLGTACRIRENLDHLGFCRYHTPEAAQCLGVARSTSQRCQIRWDISPEGYCKYHQPTARCCTAVALTTGRRCRVSHGLDADGRCAMHSQQLSAASERGCRKRIVVDGVEKLCGKTPKHSDYDFCCAGHDESLRLKRFASTFFGEHISRQDVADELVARFGIKDRYHGDQLDMVTSGAVEVDHILEKQCLAFVFQLRGEKKKFSKADRDHAAGILRTSFTNSWENICLTRTTTNKIKGAAVYRFLDDCLTGHLGRRKGYPEDGRSLQVYLSQERRDGMRLSRKIVRTIVREMWNAVQVCDSRLKAASDAEVVAAVRRGLASLVQLMGLNGKSLPVMLENDICETKDGCSPSRPELAAKAEESSPDCLVSMKNELSKGEEVSESTKTSHDASTKDKVDSKAIKATKEEQSLVEKTSESSKSPSVGIGGNDAEAETPHEDNEWVHVEDKV</sequence>
<feature type="region of interest" description="Disordered" evidence="1">
    <location>
        <begin position="400"/>
        <end position="502"/>
    </location>
</feature>
<dbReference type="AlphaFoldDB" id="A0AAD5Q750"/>
<proteinExistence type="predicted"/>
<organism evidence="2 3">
    <name type="scientific">Pythium insidiosum</name>
    <name type="common">Pythiosis disease agent</name>
    <dbReference type="NCBI Taxonomy" id="114742"/>
    <lineage>
        <taxon>Eukaryota</taxon>
        <taxon>Sar</taxon>
        <taxon>Stramenopiles</taxon>
        <taxon>Oomycota</taxon>
        <taxon>Peronosporomycetes</taxon>
        <taxon>Pythiales</taxon>
        <taxon>Pythiaceae</taxon>
        <taxon>Pythium</taxon>
    </lineage>
</organism>
<comment type="caution">
    <text evidence="2">The sequence shown here is derived from an EMBL/GenBank/DDBJ whole genome shotgun (WGS) entry which is preliminary data.</text>
</comment>
<dbReference type="Proteomes" id="UP001209570">
    <property type="component" value="Unassembled WGS sequence"/>
</dbReference>
<dbReference type="EMBL" id="JAKCXM010000236">
    <property type="protein sequence ID" value="KAJ0397852.1"/>
    <property type="molecule type" value="Genomic_DNA"/>
</dbReference>
<accession>A0AAD5Q750</accession>
<feature type="compositionally biased region" description="Basic and acidic residues" evidence="1">
    <location>
        <begin position="487"/>
        <end position="502"/>
    </location>
</feature>
<keyword evidence="3" id="KW-1185">Reference proteome</keyword>
<evidence type="ECO:0000313" key="3">
    <source>
        <dbReference type="Proteomes" id="UP001209570"/>
    </source>
</evidence>
<evidence type="ECO:0000256" key="1">
    <source>
        <dbReference type="SAM" id="MobiDB-lite"/>
    </source>
</evidence>
<evidence type="ECO:0000313" key="2">
    <source>
        <dbReference type="EMBL" id="KAJ0397852.1"/>
    </source>
</evidence>
<gene>
    <name evidence="2" type="ORF">P43SY_007637</name>
</gene>
<name>A0AAD5Q750_PYTIN</name>
<reference evidence="2" key="1">
    <citation type="submission" date="2021-12" db="EMBL/GenBank/DDBJ databases">
        <title>Prjna785345.</title>
        <authorList>
            <person name="Rujirawat T."/>
            <person name="Krajaejun T."/>
        </authorList>
    </citation>
    <scope>NUCLEOTIDE SEQUENCE</scope>
    <source>
        <strain evidence="2">Pi057C3</strain>
    </source>
</reference>
<protein>
    <submittedName>
        <fullName evidence="2">Uncharacterized protein</fullName>
    </submittedName>
</protein>